<keyword evidence="3" id="KW-1185">Reference proteome</keyword>
<protein>
    <submittedName>
        <fullName evidence="2">Uncharacterized protein</fullName>
    </submittedName>
</protein>
<dbReference type="Ensembl" id="ENSCSAVT00000014987.1">
    <property type="protein sequence ID" value="ENSCSAVP00000014814.1"/>
    <property type="gene ID" value="ENSCSAVG00000008664.1"/>
</dbReference>
<name>H2ZB49_CIOSA</name>
<reference evidence="2" key="3">
    <citation type="submission" date="2025-09" db="UniProtKB">
        <authorList>
            <consortium name="Ensembl"/>
        </authorList>
    </citation>
    <scope>IDENTIFICATION</scope>
</reference>
<keyword evidence="1" id="KW-0812">Transmembrane</keyword>
<reference evidence="3" key="1">
    <citation type="submission" date="2003-08" db="EMBL/GenBank/DDBJ databases">
        <authorList>
            <person name="Birren B."/>
            <person name="Nusbaum C."/>
            <person name="Abebe A."/>
            <person name="Abouelleil A."/>
            <person name="Adekoya E."/>
            <person name="Ait-zahra M."/>
            <person name="Allen N."/>
            <person name="Allen T."/>
            <person name="An P."/>
            <person name="Anderson M."/>
            <person name="Anderson S."/>
            <person name="Arachchi H."/>
            <person name="Armbruster J."/>
            <person name="Bachantsang P."/>
            <person name="Baldwin J."/>
            <person name="Barry A."/>
            <person name="Bayul T."/>
            <person name="Blitshsteyn B."/>
            <person name="Bloom T."/>
            <person name="Blye J."/>
            <person name="Boguslavskiy L."/>
            <person name="Borowsky M."/>
            <person name="Boukhgalter B."/>
            <person name="Brunache A."/>
            <person name="Butler J."/>
            <person name="Calixte N."/>
            <person name="Calvo S."/>
            <person name="Camarata J."/>
            <person name="Campo K."/>
            <person name="Chang J."/>
            <person name="Cheshatsang Y."/>
            <person name="Citroen M."/>
            <person name="Collymore A."/>
            <person name="Considine T."/>
            <person name="Cook A."/>
            <person name="Cooke P."/>
            <person name="Corum B."/>
            <person name="Cuomo C."/>
            <person name="David R."/>
            <person name="Dawoe T."/>
            <person name="Degray S."/>
            <person name="Dodge S."/>
            <person name="Dooley K."/>
            <person name="Dorje P."/>
            <person name="Dorjee K."/>
            <person name="Dorris L."/>
            <person name="Duffey N."/>
            <person name="Dupes A."/>
            <person name="Elkins T."/>
            <person name="Engels R."/>
            <person name="Erickson J."/>
            <person name="Farina A."/>
            <person name="Faro S."/>
            <person name="Ferreira P."/>
            <person name="Fischer H."/>
            <person name="Fitzgerald M."/>
            <person name="Foley K."/>
            <person name="Gage D."/>
            <person name="Galagan J."/>
            <person name="Gearin G."/>
            <person name="Gnerre S."/>
            <person name="Gnirke A."/>
            <person name="Goyette A."/>
            <person name="Graham J."/>
            <person name="Grandbois E."/>
            <person name="Gyaltsen K."/>
            <person name="Hafez N."/>
            <person name="Hagopian D."/>
            <person name="Hagos B."/>
            <person name="Hall J."/>
            <person name="Hatcher B."/>
            <person name="Heller A."/>
            <person name="Higgins H."/>
            <person name="Honan T."/>
            <person name="Horn A."/>
            <person name="Houde N."/>
            <person name="Hughes L."/>
            <person name="Hulme W."/>
            <person name="Husby E."/>
            <person name="Iliev I."/>
            <person name="Jaffe D."/>
            <person name="Jones C."/>
            <person name="Kamal M."/>
            <person name="Kamat A."/>
            <person name="Kamvysselis M."/>
            <person name="Karlsson E."/>
            <person name="Kells C."/>
            <person name="Kieu A."/>
            <person name="Kisner P."/>
            <person name="Kodira C."/>
            <person name="Kulbokas E."/>
            <person name="Labutti K."/>
            <person name="Lama D."/>
            <person name="Landers T."/>
            <person name="Leger J."/>
            <person name="Levine S."/>
            <person name="Lewis D."/>
            <person name="Lewis T."/>
            <person name="Lindblad-toh K."/>
            <person name="Liu X."/>
            <person name="Lokyitsang T."/>
            <person name="Lokyitsang Y."/>
            <person name="Lucien O."/>
            <person name="Lui A."/>
            <person name="Ma L.J."/>
            <person name="Mabbitt R."/>
            <person name="Macdonald J."/>
            <person name="Maclean C."/>
            <person name="Major J."/>
            <person name="Manning J."/>
            <person name="Marabella R."/>
            <person name="Maru K."/>
            <person name="Matthews C."/>
            <person name="Mauceli E."/>
            <person name="Mccarthy M."/>
            <person name="Mcdonough S."/>
            <person name="Mcghee T."/>
            <person name="Meldrim J."/>
            <person name="Meneus L."/>
            <person name="Mesirov J."/>
            <person name="Mihalev A."/>
            <person name="Mihova T."/>
            <person name="Mikkelsen T."/>
            <person name="Mlenga V."/>
            <person name="Moru K."/>
            <person name="Mozes J."/>
            <person name="Mulrain L."/>
            <person name="Munson G."/>
            <person name="Naylor J."/>
            <person name="Newes C."/>
            <person name="Nguyen C."/>
            <person name="Nguyen N."/>
            <person name="Nguyen T."/>
            <person name="Nicol R."/>
            <person name="Nielsen C."/>
            <person name="Nizzari M."/>
            <person name="Norbu C."/>
            <person name="Norbu N."/>
            <person name="O'donnell P."/>
            <person name="Okoawo O."/>
            <person name="O'leary S."/>
            <person name="Omotosho B."/>
            <person name="O'neill K."/>
            <person name="Osman S."/>
            <person name="Parker S."/>
            <person name="Perrin D."/>
            <person name="Phunkhang P."/>
            <person name="Piqani B."/>
            <person name="Purcell S."/>
            <person name="Rachupka T."/>
            <person name="Ramasamy U."/>
            <person name="Rameau R."/>
            <person name="Ray V."/>
            <person name="Raymond C."/>
            <person name="Retta R."/>
            <person name="Richardson S."/>
            <person name="Rise C."/>
            <person name="Rodriguez J."/>
            <person name="Rogers J."/>
            <person name="Rogov P."/>
            <person name="Rutman M."/>
            <person name="Schupbach R."/>
            <person name="Seaman C."/>
            <person name="Settipalli S."/>
            <person name="Sharpe T."/>
            <person name="Sheridan J."/>
            <person name="Sherpa N."/>
            <person name="Shi J."/>
            <person name="Smirnov S."/>
            <person name="Smith C."/>
            <person name="Sougnez C."/>
            <person name="Spencer B."/>
            <person name="Stalker J."/>
            <person name="Stange-thomann N."/>
            <person name="Stavropoulos S."/>
            <person name="Stetson K."/>
            <person name="Stone C."/>
            <person name="Stone S."/>
            <person name="Stubbs M."/>
            <person name="Talamas J."/>
            <person name="Tchuinga P."/>
            <person name="Tenzing P."/>
            <person name="Tesfaye S."/>
            <person name="Theodore J."/>
            <person name="Thoulutsang Y."/>
            <person name="Topham K."/>
            <person name="Towey S."/>
            <person name="Tsamla T."/>
            <person name="Tsomo N."/>
            <person name="Vallee D."/>
            <person name="Vassiliev H."/>
            <person name="Venkataraman V."/>
            <person name="Vinson J."/>
            <person name="Vo A."/>
            <person name="Wade C."/>
            <person name="Wang S."/>
            <person name="Wangchuk T."/>
            <person name="Wangdi T."/>
            <person name="Whittaker C."/>
            <person name="Wilkinson J."/>
            <person name="Wu Y."/>
            <person name="Wyman D."/>
            <person name="Yadav S."/>
            <person name="Yang S."/>
            <person name="Yang X."/>
            <person name="Yeager S."/>
            <person name="Yee E."/>
            <person name="Young G."/>
            <person name="Zainoun J."/>
            <person name="Zembeck L."/>
            <person name="Zimmer A."/>
            <person name="Zody M."/>
            <person name="Lander E."/>
        </authorList>
    </citation>
    <scope>NUCLEOTIDE SEQUENCE [LARGE SCALE GENOMIC DNA]</scope>
</reference>
<keyword evidence="1" id="KW-0472">Membrane</keyword>
<evidence type="ECO:0000313" key="3">
    <source>
        <dbReference type="Proteomes" id="UP000007875"/>
    </source>
</evidence>
<accession>H2ZB49</accession>
<evidence type="ECO:0000313" key="2">
    <source>
        <dbReference type="Ensembl" id="ENSCSAVP00000014814.1"/>
    </source>
</evidence>
<dbReference type="AlphaFoldDB" id="H2ZB49"/>
<dbReference type="Proteomes" id="UP000007875">
    <property type="component" value="Unassembled WGS sequence"/>
</dbReference>
<sequence>MVCIPATECRKFKESTNLHICPNNDEAGIVCIYVGLYSQCKKHNTNVECSSFSIDYPMRMIFCSFLLGCTILLLLYSC</sequence>
<reference evidence="2" key="2">
    <citation type="submission" date="2025-08" db="UniProtKB">
        <authorList>
            <consortium name="Ensembl"/>
        </authorList>
    </citation>
    <scope>IDENTIFICATION</scope>
</reference>
<proteinExistence type="predicted"/>
<dbReference type="InParanoid" id="H2ZB49"/>
<feature type="transmembrane region" description="Helical" evidence="1">
    <location>
        <begin position="56"/>
        <end position="76"/>
    </location>
</feature>
<keyword evidence="1" id="KW-1133">Transmembrane helix</keyword>
<evidence type="ECO:0000256" key="1">
    <source>
        <dbReference type="SAM" id="Phobius"/>
    </source>
</evidence>
<organism evidence="2 3">
    <name type="scientific">Ciona savignyi</name>
    <name type="common">Pacific transparent sea squirt</name>
    <dbReference type="NCBI Taxonomy" id="51511"/>
    <lineage>
        <taxon>Eukaryota</taxon>
        <taxon>Metazoa</taxon>
        <taxon>Chordata</taxon>
        <taxon>Tunicata</taxon>
        <taxon>Ascidiacea</taxon>
        <taxon>Phlebobranchia</taxon>
        <taxon>Cionidae</taxon>
        <taxon>Ciona</taxon>
    </lineage>
</organism>
<dbReference type="HOGENOM" id="CLU_2628165_0_0_1"/>